<organism evidence="9 10">
    <name type="scientific">Dictyobacter vulcani</name>
    <dbReference type="NCBI Taxonomy" id="2607529"/>
    <lineage>
        <taxon>Bacteria</taxon>
        <taxon>Bacillati</taxon>
        <taxon>Chloroflexota</taxon>
        <taxon>Ktedonobacteria</taxon>
        <taxon>Ktedonobacterales</taxon>
        <taxon>Dictyobacteraceae</taxon>
        <taxon>Dictyobacter</taxon>
    </lineage>
</organism>
<reference evidence="9 10" key="1">
    <citation type="submission" date="2019-10" db="EMBL/GenBank/DDBJ databases">
        <title>Dictyobacter vulcani sp. nov., within the class Ktedonobacteria, isolated from soil of volcanic Mt. Zao.</title>
        <authorList>
            <person name="Zheng Y."/>
            <person name="Wang C.M."/>
            <person name="Sakai Y."/>
            <person name="Abe K."/>
            <person name="Yokota A."/>
            <person name="Yabe S."/>
        </authorList>
    </citation>
    <scope>NUCLEOTIDE SEQUENCE [LARGE SCALE GENOMIC DNA]</scope>
    <source>
        <strain evidence="9 10">W12</strain>
    </source>
</reference>
<evidence type="ECO:0000313" key="10">
    <source>
        <dbReference type="Proteomes" id="UP000326912"/>
    </source>
</evidence>
<protein>
    <submittedName>
        <fullName evidence="9">Hydrolase</fullName>
    </submittedName>
</protein>
<dbReference type="GO" id="GO:0006508">
    <property type="term" value="P:proteolysis"/>
    <property type="evidence" value="ECO:0007669"/>
    <property type="project" value="UniProtKB-KW"/>
</dbReference>
<proteinExistence type="inferred from homology"/>
<sequence length="355" mass="38334">MINEARVAFLEKMISSPSPSGFEQPVQQVVREEIQKYTDEVRTDVHGNVIAALNPAGNPRVMLTAHSDELGFLIRYIDEQGFLYFAPIGGYDPSTLPGNRVNVHTPNGPILGVIGRPPVHTLSPEERGKGPKLADLWIDIGVSSQEEAKKLVPLGSVATRAAELERMQKDVIVSRALDDKSSLFALVETMRRLHKKRTALKAGVFFVSAVQEEVGSRGAQTAAFSVDPLIAVAVDVTFTSDHPGTSKKDLGEIKLNGGPVLSIGGHINPRVYQLLVKAADEAGISWQIDPQAARTSTDTDVIQVVRGGVATALISIPCRYLHTGSEIASLKDIDEVAELLTHFVLALDKDTNVIP</sequence>
<keyword evidence="10" id="KW-1185">Reference proteome</keyword>
<dbReference type="PIRSF" id="PIRSF001123">
    <property type="entry name" value="PepA_GA"/>
    <property type="match status" value="1"/>
</dbReference>
<dbReference type="AlphaFoldDB" id="A0A5J4KLK4"/>
<dbReference type="RefSeq" id="WP_162004999.1">
    <property type="nucleotide sequence ID" value="NZ_BKZW01000001.1"/>
</dbReference>
<keyword evidence="2" id="KW-0031">Aminopeptidase</keyword>
<comment type="caution">
    <text evidence="9">The sequence shown here is derived from an EMBL/GenBank/DDBJ whole genome shotgun (WGS) entry which is preliminary data.</text>
</comment>
<dbReference type="SUPFAM" id="SSF101821">
    <property type="entry name" value="Aminopeptidase/glucanase lid domain"/>
    <property type="match status" value="1"/>
</dbReference>
<dbReference type="GO" id="GO:0004177">
    <property type="term" value="F:aminopeptidase activity"/>
    <property type="evidence" value="ECO:0007669"/>
    <property type="project" value="UniProtKB-UniRule"/>
</dbReference>
<dbReference type="InterPro" id="IPR051464">
    <property type="entry name" value="Peptidase_M42_aminopept"/>
</dbReference>
<accession>A0A5J4KLK4</accession>
<comment type="cofactor">
    <cofactor evidence="8">
        <name>a divalent metal cation</name>
        <dbReference type="ChEBI" id="CHEBI:60240"/>
    </cofactor>
    <text evidence="8">Binds 2 divalent metal cations per subunit.</text>
</comment>
<feature type="binding site" evidence="8">
    <location>
        <position position="66"/>
    </location>
    <ligand>
        <name>Zn(2+)</name>
        <dbReference type="ChEBI" id="CHEBI:29105"/>
        <label>1</label>
    </ligand>
</feature>
<evidence type="ECO:0000256" key="5">
    <source>
        <dbReference type="ARBA" id="ARBA00022801"/>
    </source>
</evidence>
<name>A0A5J4KLK4_9CHLR</name>
<dbReference type="InterPro" id="IPR008007">
    <property type="entry name" value="Peptidase_M42"/>
</dbReference>
<feature type="binding site" evidence="8">
    <location>
        <position position="178"/>
    </location>
    <ligand>
        <name>Zn(2+)</name>
        <dbReference type="ChEBI" id="CHEBI:29105"/>
        <label>2</label>
    </ligand>
</feature>
<feature type="binding site" evidence="8">
    <location>
        <position position="322"/>
    </location>
    <ligand>
        <name>Zn(2+)</name>
        <dbReference type="ChEBI" id="CHEBI:29105"/>
        <label>2</label>
    </ligand>
</feature>
<dbReference type="SUPFAM" id="SSF53187">
    <property type="entry name" value="Zn-dependent exopeptidases"/>
    <property type="match status" value="1"/>
</dbReference>
<comment type="similarity">
    <text evidence="1 6">Belongs to the peptidase M42 family.</text>
</comment>
<evidence type="ECO:0000256" key="4">
    <source>
        <dbReference type="ARBA" id="ARBA00022723"/>
    </source>
</evidence>
<evidence type="ECO:0000313" key="9">
    <source>
        <dbReference type="EMBL" id="GER87121.1"/>
    </source>
</evidence>
<keyword evidence="5 9" id="KW-0378">Hydrolase</keyword>
<dbReference type="InterPro" id="IPR023367">
    <property type="entry name" value="Peptidase_M42_dom2"/>
</dbReference>
<feature type="active site" description="Proton acceptor" evidence="7">
    <location>
        <position position="212"/>
    </location>
</feature>
<dbReference type="CDD" id="cd05656">
    <property type="entry name" value="M42_Frv"/>
    <property type="match status" value="1"/>
</dbReference>
<feature type="binding site" evidence="8">
    <location>
        <position position="235"/>
    </location>
    <ligand>
        <name>Zn(2+)</name>
        <dbReference type="ChEBI" id="CHEBI:29105"/>
        <label>1</label>
    </ligand>
</feature>
<dbReference type="PANTHER" id="PTHR32481">
    <property type="entry name" value="AMINOPEPTIDASE"/>
    <property type="match status" value="1"/>
</dbReference>
<dbReference type="EMBL" id="BKZW01000001">
    <property type="protein sequence ID" value="GER87121.1"/>
    <property type="molecule type" value="Genomic_DNA"/>
</dbReference>
<dbReference type="Gene3D" id="2.40.30.40">
    <property type="entry name" value="Peptidase M42, domain 2"/>
    <property type="match status" value="1"/>
</dbReference>
<feature type="binding site" evidence="8">
    <location>
        <position position="178"/>
    </location>
    <ligand>
        <name>Zn(2+)</name>
        <dbReference type="ChEBI" id="CHEBI:29105"/>
        <label>1</label>
    </ligand>
</feature>
<evidence type="ECO:0000256" key="7">
    <source>
        <dbReference type="PIRSR" id="PIRSR001123-1"/>
    </source>
</evidence>
<gene>
    <name evidence="9" type="ORF">KDW_12830</name>
</gene>
<dbReference type="Pfam" id="PF05343">
    <property type="entry name" value="Peptidase_M42"/>
    <property type="match status" value="1"/>
</dbReference>
<evidence type="ECO:0000256" key="2">
    <source>
        <dbReference type="ARBA" id="ARBA00022438"/>
    </source>
</evidence>
<dbReference type="Gene3D" id="3.40.630.10">
    <property type="entry name" value="Zn peptidases"/>
    <property type="match status" value="1"/>
</dbReference>
<evidence type="ECO:0000256" key="8">
    <source>
        <dbReference type="PIRSR" id="PIRSR001123-2"/>
    </source>
</evidence>
<keyword evidence="3" id="KW-0645">Protease</keyword>
<dbReference type="Proteomes" id="UP000326912">
    <property type="component" value="Unassembled WGS sequence"/>
</dbReference>
<evidence type="ECO:0000256" key="3">
    <source>
        <dbReference type="ARBA" id="ARBA00022670"/>
    </source>
</evidence>
<feature type="binding site" evidence="8">
    <location>
        <position position="213"/>
    </location>
    <ligand>
        <name>Zn(2+)</name>
        <dbReference type="ChEBI" id="CHEBI:29105"/>
        <label>2</label>
    </ligand>
</feature>
<evidence type="ECO:0000256" key="6">
    <source>
        <dbReference type="PIRNR" id="PIRNR001123"/>
    </source>
</evidence>
<dbReference type="GO" id="GO:0046872">
    <property type="term" value="F:metal ion binding"/>
    <property type="evidence" value="ECO:0007669"/>
    <property type="project" value="UniProtKB-UniRule"/>
</dbReference>
<keyword evidence="4 8" id="KW-0479">Metal-binding</keyword>
<dbReference type="PANTHER" id="PTHR32481:SF20">
    <property type="entry name" value="AMINOPEPTIDASE YSDC"/>
    <property type="match status" value="1"/>
</dbReference>
<evidence type="ECO:0000256" key="1">
    <source>
        <dbReference type="ARBA" id="ARBA00006272"/>
    </source>
</evidence>